<feature type="compositionally biased region" description="Polar residues" evidence="6">
    <location>
        <begin position="334"/>
        <end position="353"/>
    </location>
</feature>
<feature type="compositionally biased region" description="Basic and acidic residues" evidence="6">
    <location>
        <begin position="299"/>
        <end position="309"/>
    </location>
</feature>
<dbReference type="InterPro" id="IPR055261">
    <property type="entry name" value="PI_transfer_N"/>
</dbReference>
<evidence type="ECO:0000259" key="7">
    <source>
        <dbReference type="PROSITE" id="PS51043"/>
    </source>
</evidence>
<protein>
    <submittedName>
        <fullName evidence="8">Eka-PI transferase 1 protein</fullName>
    </submittedName>
</protein>
<feature type="compositionally biased region" description="Low complexity" evidence="6">
    <location>
        <begin position="694"/>
        <end position="707"/>
    </location>
</feature>
<feature type="compositionally biased region" description="Polar residues" evidence="6">
    <location>
        <begin position="276"/>
        <end position="298"/>
    </location>
</feature>
<feature type="compositionally biased region" description="Acidic residues" evidence="6">
    <location>
        <begin position="265"/>
        <end position="274"/>
    </location>
</feature>
<dbReference type="GO" id="GO:0046872">
    <property type="term" value="F:metal ion binding"/>
    <property type="evidence" value="ECO:0007669"/>
    <property type="project" value="InterPro"/>
</dbReference>
<dbReference type="GO" id="GO:0016740">
    <property type="term" value="F:transferase activity"/>
    <property type="evidence" value="ECO:0007669"/>
    <property type="project" value="UniProtKB-KW"/>
</dbReference>
<keyword evidence="4" id="KW-0597">Phosphoprotein</keyword>
<dbReference type="GO" id="GO:0012505">
    <property type="term" value="C:endomembrane system"/>
    <property type="evidence" value="ECO:0007669"/>
    <property type="project" value="UniProtKB-SubCell"/>
</dbReference>
<name>A0A0F7VHP7_9BILA</name>
<dbReference type="Pfam" id="PF02862">
    <property type="entry name" value="DDHD"/>
    <property type="match status" value="2"/>
</dbReference>
<dbReference type="SMART" id="SM00775">
    <property type="entry name" value="LNS2"/>
    <property type="match status" value="1"/>
</dbReference>
<feature type="region of interest" description="Disordered" evidence="6">
    <location>
        <begin position="667"/>
        <end position="708"/>
    </location>
</feature>
<evidence type="ECO:0000256" key="2">
    <source>
        <dbReference type="ARBA" id="ARBA00010316"/>
    </source>
</evidence>
<dbReference type="Pfam" id="PF24694">
    <property type="entry name" value="LNS2_PITM1-3"/>
    <property type="match status" value="1"/>
</dbReference>
<comment type="subcellular location">
    <subcellularLocation>
        <location evidence="1">Endomembrane system</location>
        <topology evidence="1">Peripheral membrane protein</topology>
    </subcellularLocation>
</comment>
<evidence type="ECO:0000256" key="1">
    <source>
        <dbReference type="ARBA" id="ARBA00004184"/>
    </source>
</evidence>
<reference evidence="8" key="1">
    <citation type="submission" date="2015-03" db="EMBL/GenBank/DDBJ databases">
        <title>Different light-mediated pathways in the principle and secondary eyes of a spider and the eyes of an onychophoran.</title>
        <authorList>
            <person name="Samadi L."/>
            <person name="Schmid A."/>
            <person name="Eriksson B.J."/>
        </authorList>
    </citation>
    <scope>NUCLEOTIDE SEQUENCE</scope>
    <source>
        <strain evidence="8">Ek4</strain>
    </source>
</reference>
<feature type="region of interest" description="Disordered" evidence="6">
    <location>
        <begin position="1225"/>
        <end position="1256"/>
    </location>
</feature>
<dbReference type="InterPro" id="IPR023393">
    <property type="entry name" value="START-like_dom_sf"/>
</dbReference>
<organism evidence="8">
    <name type="scientific">Euperipatoides kanangrensis</name>
    <dbReference type="NCBI Taxonomy" id="488523"/>
    <lineage>
        <taxon>Eukaryota</taxon>
        <taxon>Metazoa</taxon>
        <taxon>Ecdysozoa</taxon>
        <taxon>Onychophora</taxon>
        <taxon>Udeonychophora</taxon>
        <taxon>Euonychophora</taxon>
        <taxon>Peripatopsidae</taxon>
        <taxon>Euperipatoides</taxon>
    </lineage>
</organism>
<dbReference type="PANTHER" id="PTHR10658:SF81">
    <property type="entry name" value="PROTEIN RETINAL DEGENERATION B"/>
    <property type="match status" value="1"/>
</dbReference>
<dbReference type="Gene3D" id="3.40.50.1000">
    <property type="entry name" value="HAD superfamily/HAD-like"/>
    <property type="match status" value="1"/>
</dbReference>
<dbReference type="InterPro" id="IPR036412">
    <property type="entry name" value="HAD-like_sf"/>
</dbReference>
<feature type="compositionally biased region" description="Basic and acidic residues" evidence="6">
    <location>
        <begin position="667"/>
        <end position="682"/>
    </location>
</feature>
<dbReference type="Gene3D" id="3.30.530.20">
    <property type="match status" value="1"/>
</dbReference>
<evidence type="ECO:0000256" key="5">
    <source>
        <dbReference type="ARBA" id="ARBA00022837"/>
    </source>
</evidence>
<dbReference type="InterPro" id="IPR031315">
    <property type="entry name" value="LNS2/PITP"/>
</dbReference>
<dbReference type="FunFam" id="3.40.50.1000:FF:000173">
    <property type="entry name" value="Membrane-associated phosphatidylinositol transfer protein 2"/>
    <property type="match status" value="1"/>
</dbReference>
<dbReference type="InterPro" id="IPR001666">
    <property type="entry name" value="PI_transfer"/>
</dbReference>
<feature type="region of interest" description="Disordered" evidence="6">
    <location>
        <begin position="256"/>
        <end position="309"/>
    </location>
</feature>
<accession>A0A0F7VHP7</accession>
<feature type="domain" description="DDHD" evidence="7">
    <location>
        <begin position="715"/>
        <end position="906"/>
    </location>
</feature>
<dbReference type="SUPFAM" id="SSF56784">
    <property type="entry name" value="HAD-like"/>
    <property type="match status" value="1"/>
</dbReference>
<keyword evidence="3" id="KW-0488">Methylation</keyword>
<keyword evidence="5" id="KW-0106">Calcium</keyword>
<dbReference type="GO" id="GO:0005737">
    <property type="term" value="C:cytoplasm"/>
    <property type="evidence" value="ECO:0007669"/>
    <property type="project" value="TreeGrafter"/>
</dbReference>
<dbReference type="GO" id="GO:0008525">
    <property type="term" value="F:phosphatidylcholine transporter activity"/>
    <property type="evidence" value="ECO:0007669"/>
    <property type="project" value="TreeGrafter"/>
</dbReference>
<keyword evidence="8" id="KW-0808">Transferase</keyword>
<sequence>MLIKEYRIALPMSVEEYRIAQLYMIQKKSREESRGAGSGVEIFINEPYTNGPGGCGQYTRKIYHIGNHLPAWFRAILPKAALQVEEEAWNAYPFTKTRYTCPFVEKFFIEIETKYLSDGGTQDNVFSLSSSELRARIVDFVDVVKDPVSANDYKREEDPRYYISRKTGRGPLIESWRTDYINSSIEKTIMCAYKLCRVEFRYWGTQNKIERFIHDTGLRKTMLRAHRQAWCWQDEWFGLTMSDIRQLELETQKALSEKMSKANEEMMDEEEEGDYQGSSPALNITNSASHNLSPTSEHSINDSPKRSKPQELTLQELRHDGLSEYRAGNRLGWSRSSSKASLHTPGTGSNKGMTEQWCLETIRRDSDSSSDDEFFDCQEDADDDDDDDVEEFIKPISKWSSVEIIPGDDDLSTDSPGIQTDSIFSSSFMQNIKSERSRHLQAMTQHSIDMSLPCSPTLSPSHQTCSTTMLLIVLHGGSLLDPGSDLASKKADIVTLRSTFDSIMRAHYPAMLGHLVIRLVACPPICSDALCILTSLSPYSFDVVSSTTDTSAASVTYDSIPLGALALFATASPDYQEMVTKIISSANHVYHEFLKSDDGIGFCGQVCLVGDCTGSILGYDALCRHHSRHGSQTSIAEEDSPTINYSKNPLISVNNCEKFDSDITDVRRPLRSRSTPEGELCPRESSPSCERGRLLSAPSPRHSSSSSDNVNLARFDFDVIDFFMFGSPLGLVLAYRKVHSDEDKNSPPPRPFCSQVYNLFHPTDPSGSRIEPLLSARFSMLPPINITRYQKFPLGDGQPSHIVEYIQSNYQLFLDNQAPPATPTGSLRRQSEISLQSTVSGMTDSISVATISNITNRWWGSKRIDYALYCPEGLTTFPTNALPHLFHVSYWESSDVVAFILRQFLRNEDMCIQSTDDRDSSVFSPSQPREKWIKKRTSVKLRNVNANHRANDVVLREGVPQMLSARFAYGPLDVVVLSGEKVDIHVMTNPPGGEWVYFGTEITNKYGRIVYTIPEEKQLGYGMYPIKMMVRGDHTWVDFYLTIVPPKTECVVFSIDGSFTASVSVTGRDPKVRAGAVDIVRHWQDLGYLIIYVTGRPDMQHQRVVAWLAHHNFPHGMVSFVDGLSPDPLRHKANYLRSLIQDAGIIIQAAYGSSKDIYVYSSIGLNATQIYIVGKVSKKHHSQAQILSEGYAAHLNDLMTHGRSRPAQGNARMFIRKGCFGLPGLGKEHQRKKSAKRTTSYPVSASQGQPTIITTGSDLGTETVVRSRGTSLRPKVTF</sequence>
<dbReference type="GO" id="GO:0035091">
    <property type="term" value="F:phosphatidylinositol binding"/>
    <property type="evidence" value="ECO:0007669"/>
    <property type="project" value="TreeGrafter"/>
</dbReference>
<evidence type="ECO:0000313" key="8">
    <source>
        <dbReference type="EMBL" id="CFW94244.1"/>
    </source>
</evidence>
<dbReference type="PROSITE" id="PS51043">
    <property type="entry name" value="DDHD"/>
    <property type="match status" value="1"/>
</dbReference>
<dbReference type="SUPFAM" id="SSF55961">
    <property type="entry name" value="Bet v1-like"/>
    <property type="match status" value="1"/>
</dbReference>
<feature type="compositionally biased region" description="Acidic residues" evidence="6">
    <location>
        <begin position="368"/>
        <end position="388"/>
    </location>
</feature>
<evidence type="ECO:0000256" key="6">
    <source>
        <dbReference type="SAM" id="MobiDB-lite"/>
    </source>
</evidence>
<feature type="region of interest" description="Disordered" evidence="6">
    <location>
        <begin position="328"/>
        <end position="388"/>
    </location>
</feature>
<dbReference type="AlphaFoldDB" id="A0A0F7VHP7"/>
<dbReference type="FunFam" id="3.30.530.20:FF:000001">
    <property type="entry name" value="Phosphatidylinositol transfer protein membrane associated 2"/>
    <property type="match status" value="1"/>
</dbReference>
<dbReference type="PRINTS" id="PR00391">
    <property type="entry name" value="PITRANSFER"/>
</dbReference>
<dbReference type="EMBL" id="LN830735">
    <property type="protein sequence ID" value="CFW94244.1"/>
    <property type="molecule type" value="mRNA"/>
</dbReference>
<dbReference type="Pfam" id="PF24695">
    <property type="entry name" value="PITM1-3"/>
    <property type="match status" value="1"/>
</dbReference>
<evidence type="ECO:0000256" key="3">
    <source>
        <dbReference type="ARBA" id="ARBA00022481"/>
    </source>
</evidence>
<dbReference type="SMART" id="SM01127">
    <property type="entry name" value="DDHD"/>
    <property type="match status" value="1"/>
</dbReference>
<dbReference type="GO" id="GO:0008526">
    <property type="term" value="F:phosphatidylinositol transfer activity"/>
    <property type="evidence" value="ECO:0007669"/>
    <property type="project" value="TreeGrafter"/>
</dbReference>
<proteinExistence type="evidence at transcript level"/>
<gene>
    <name evidence="8" type="primary">Eka-PI transferase 1</name>
</gene>
<dbReference type="CDD" id="cd08889">
    <property type="entry name" value="SRPBCC_PITPNM1-2_like"/>
    <property type="match status" value="1"/>
</dbReference>
<dbReference type="InterPro" id="IPR004177">
    <property type="entry name" value="DDHD_dom"/>
</dbReference>
<dbReference type="InterPro" id="IPR023214">
    <property type="entry name" value="HAD_sf"/>
</dbReference>
<feature type="compositionally biased region" description="Polar residues" evidence="6">
    <location>
        <begin position="1237"/>
        <end position="1256"/>
    </location>
</feature>
<dbReference type="PANTHER" id="PTHR10658">
    <property type="entry name" value="PHOSPHATIDYLINOSITOL TRANSFER PROTEIN"/>
    <property type="match status" value="1"/>
</dbReference>
<evidence type="ECO:0000256" key="4">
    <source>
        <dbReference type="ARBA" id="ARBA00022553"/>
    </source>
</evidence>
<dbReference type="GO" id="GO:0031210">
    <property type="term" value="F:phosphatidylcholine binding"/>
    <property type="evidence" value="ECO:0007669"/>
    <property type="project" value="TreeGrafter"/>
</dbReference>
<dbReference type="Pfam" id="PF02121">
    <property type="entry name" value="IP_trans"/>
    <property type="match status" value="1"/>
</dbReference>
<comment type="similarity">
    <text evidence="2">Belongs to the PtdIns transfer protein family. PI transfer class IIA subfamily.</text>
</comment>